<dbReference type="PANTHER" id="PTHR43775">
    <property type="entry name" value="FATTY ACID SYNTHASE"/>
    <property type="match status" value="1"/>
</dbReference>
<dbReference type="GO" id="GO:0032259">
    <property type="term" value="P:methylation"/>
    <property type="evidence" value="ECO:0007669"/>
    <property type="project" value="UniProtKB-KW"/>
</dbReference>
<dbReference type="InterPro" id="IPR036291">
    <property type="entry name" value="NAD(P)-bd_dom_sf"/>
</dbReference>
<dbReference type="CDD" id="cd02440">
    <property type="entry name" value="AdoMet_MTases"/>
    <property type="match status" value="1"/>
</dbReference>
<keyword evidence="1" id="KW-0596">Phosphopantetheine</keyword>
<dbReference type="GO" id="GO:0009403">
    <property type="term" value="P:toxin biosynthetic process"/>
    <property type="evidence" value="ECO:0007669"/>
    <property type="project" value="UniProtKB-ARBA"/>
</dbReference>
<dbReference type="InterPro" id="IPR018201">
    <property type="entry name" value="Ketoacyl_synth_AS"/>
</dbReference>
<evidence type="ECO:0000259" key="13">
    <source>
        <dbReference type="PROSITE" id="PS52019"/>
    </source>
</evidence>
<dbReference type="SUPFAM" id="SSF53901">
    <property type="entry name" value="Thiolase-like"/>
    <property type="match status" value="1"/>
</dbReference>
<dbReference type="EMBL" id="KB932835">
    <property type="protein sequence ID" value="EOO03337.1"/>
    <property type="molecule type" value="Genomic_DNA"/>
</dbReference>
<dbReference type="PROSITE" id="PS00455">
    <property type="entry name" value="AMP_BINDING"/>
    <property type="match status" value="1"/>
</dbReference>
<organism evidence="14 15">
    <name type="scientific">Phaeoacremonium minimum (strain UCR-PA7)</name>
    <name type="common">Esca disease fungus</name>
    <name type="synonym">Togninia minima</name>
    <dbReference type="NCBI Taxonomy" id="1286976"/>
    <lineage>
        <taxon>Eukaryota</taxon>
        <taxon>Fungi</taxon>
        <taxon>Dikarya</taxon>
        <taxon>Ascomycota</taxon>
        <taxon>Pezizomycotina</taxon>
        <taxon>Sordariomycetes</taxon>
        <taxon>Sordariomycetidae</taxon>
        <taxon>Togniniales</taxon>
        <taxon>Togniniaceae</taxon>
        <taxon>Phaeoacremonium</taxon>
    </lineage>
</organism>
<dbReference type="InterPro" id="IPR020806">
    <property type="entry name" value="PKS_PP-bd"/>
</dbReference>
<dbReference type="Pfam" id="PF16197">
    <property type="entry name" value="KAsynt_C_assoc"/>
    <property type="match status" value="1"/>
</dbReference>
<dbReference type="SUPFAM" id="SSF52777">
    <property type="entry name" value="CoA-dependent acyltransferases"/>
    <property type="match status" value="2"/>
</dbReference>
<dbReference type="InterPro" id="IPR013217">
    <property type="entry name" value="Methyltransf_12"/>
</dbReference>
<evidence type="ECO:0000256" key="4">
    <source>
        <dbReference type="ARBA" id="ARBA00022603"/>
    </source>
</evidence>
<evidence type="ECO:0000259" key="12">
    <source>
        <dbReference type="PROSITE" id="PS52004"/>
    </source>
</evidence>
<sequence>MATRAAYHYPNEPIAIIGSACRFPGHSSSPSKLWELLREPRDVLSEIPSNRFNPTGFYHEDALHHGTSNVKHSYLLEDDIGVFDAHFFGIKPVEANSVDPQQRILLETVYESLETAGLPLESLQGSRTGVYVGVMSADYAELLGRDIDTFPTYFASGTARSILSNRISYFFDWHGPSMTIDTACSSSLFALHLAVQSLRASESSVAVVAGANLVLTPDQFVAESKLKMLSPDGRSRMWDKDANGYARGDGVASLVLKTLSAAIADGDTIECLIRETGINQDGRTKGITMPSPTAQADLIRSTYKKAGLDLSKSSDRPQYFEAHGTVIGHTEGTAGVAGVIKASLALQNGLVPPNLLLNELNPAVKPFYGDLEILKEAKKWPELPDGTPRRASVNSFGFGGANGHVVLEKYDIPDVGPVQPQVLQLSPFLFSAASEKALTGTLAAFSSYLRTHPTVDLRDLSWNLSDRRSTLPVRLSVAATNIESLTLKLDELSKTPSGVVTAASDRIQDLQDALDSLPSEHAPTWSLREELSKDKTSSRVGEAAFSQPLCTAVQIVLVDLLRAANVRFAAVVGHSSGEIAAAYAAGYISAQDAIRIAYYRGYYLHLARGPEESGGGAMMAVGTTYEDAQALCELEIAAGRVCIAASNSPDSQTLSGDRDAMEGVKEVLEEENKFARFLKVDKAYHSHHMVPCTGPYIEALKNCGIAVQPRQADREYPSWISSVYGEDIETIDTKSLAAEYWSRNMANQVLFTQAIEYAVGARGPFDLALEVGPHPALKGPALQTIQAAVGQAIPYSGTLRRGADDVEAFSEGLGSLWAFLGPKVVDFTALDRKAHGDGVHIPSPRLLKDLPTYVWEHDRIYWHESRYSKAFRAASQPPHQLLGTRVPDGTVNNNEVRWKNHLQVRELPWLVHHQVERQIVFPAAGYLSTVLEAVIQLYGLDSVRLVDIHDVTIGQALVIEENSQVETLFSLRATETTADWVEAVFAFYSAPASAKGSTDLVKNASGRFRVTLGDPADSTLPEPYTPERYQFLEVEPERFYDTIGEVGLGYTGPFRKLQETSRRQHEATGLIQTPDVEDEADAGNPLLVHPGTLDCAIQAIILAHSYPGDGRVRSIYLPTNIDRVRIDAYSCAKLKGPAGSKLPFYASVTSDKQTDLSGDVEVHSQDGSAVLVQLEGLRTTPLTPPAASNDVQLFFETSWVSETPTSNTDLWNGKEEESEDYTLSFSLERVAYYYVHQLGTAIPQGERAKLDWHFKIFYEYIDHVISQVAEGTHPYAKSEWANDSREDILSVINRFPDSIDLRIMQAVGENLVAAMRNEINILEAMMKDNMLTNFYAYALGMERYLLDLTRMVGQISRRFPHMNVLEIGELEKPEKPDWNFADHLIGAGTGGATEEILKQLAGSFSSYTYTDISSGFFEKAQDRFEQHRSRMVFKVLDIEKDIEDQGYQPQSFDLVIASLVLHATRKLEDTLKNVRKLLKPGGRLLLLELTDNAPIRFGFIFGGLPGWWLGYDDGRKLSPCISTEEWEAVLKKTGFSSLEAVTPHNQKFPLPLSVLCTQALDDRMAFIRDPLDTTFPSLDVEFLTIIGGHSHETQLLVQHIQGILQRHYKSPIDIIESLEAVSKRELPFLGSVISLVDLEDSPTFQDLTAQKLASLKDVFRQSKNIVWVTRGALTENPYRNMYRGLQRTIVKEMQHLHVQFLDFATVADVDSVTIAARLLQLEAGSNWEQDAGPGLLWYQEPEILIQNGTAVVPRVRPSAHRNDRYNSGRRLVTQKVNLDETIVSIRNQGQGPGADFAVHQAGVRASVAASIGRVEINLSHSLLHAIAFPGGSFLYLSTGYDGKTGDRIILVSENLDSRVYVPQDWTFPFTPETEDDEKRTLVGLHAQLLADSILSNAEIGEVVAVLNPDYALGAVLAQRATEKGVKLVLLSTDKTASVGGPWISIHARSTGRDLRRAVPRNLTQLFNIGGSRDLVDTLTSYLPASCVVRDGKSLTSPSSRLPVDFFAAVPDIAGNHLRLALARSARDSILVGEGDRLASITLSELANGSAPGLGEQAIIAWRSSSHVPVHVQPASKVVRFRRDRTYWMVGLTGSLGLSLCEFMARRGAGYIVLSSRNPKVDKAWLRTLADQGCTVKVFANDITNREDVRNLYKQISASLPPIAGLSQGAMVLHDSLFPDVELDRVQKVVRSKVAGSIYLDEIFSDKTKPLDFFVFFSSVAYVTGNAGQSIYGAANAFMASLASQRRRRGLAASVINIGAILGAGYVSRELTQQQQEYLRKVGHVWMSEQDAHEIFAEGVLGSSVDSADTAEFETGFRTDNNRARDLEVEPPMFQHLRTKTSDQVDISNAKTKYTIKTKAQLLEATTHEQVFEILKEGFLIKLQVALQADPNKPMLEISLDELGADSLVAVDIRSWFLKELGVDLPVLKILNSPSVRDLLLFAQDALPENAIPNVSGGGGSDPRPADGAMEPEPAKSEPLPLPARSETTSLTSSTQLRSGPGSESSTESAVTARTSATASEAGEADSNSESVEGKIRALHELQKPGSLGQRSLPMSFGQSRFWFLKHYVQDQTSFNITTVIKLHGRIRLDALEKAVVAVGQRHEALRTLFYTDEKTKKPMQSVLPEPVFRLERATIADDEELQDAVQRLKNHVYDLERGEALRIQLLSISPERHYLLLGYHHIYMDGIGYVILISDLEKAYGGLLNIKPPATEVLQYPDFTTKQIREYETGGWSDELSFWRTQYSNLPEPLPLLPLAGALARPTSGNQEAGVHTASFRIPKDLADSIGQVSRQFKVTPFHLYVAVFHLLLYRFTNLVSEDMCIGVADGNRKEADVLQSLGIFLNVLPLRLKRSPRHTFADTLRDVRTVAQEAFANSRVPFDVLLNELSVPREPSHAPLFQAFVNYRQNATEARRFLDCDGELDIVSTGETDYDISLDILDLGASGGENLVVLAVQKHLYEAEGAKILLKSYVKLLRQFLSNPAARVSWPSLYDEKDVNRSPQRTCLYPTIVHRIDAMVDKYPGRTALREPNGHQLTYENLAKRVAAIAEQLVGQGIGRGEIVGVHQAARADWTATLLAILRIGAIYVPLDQKQGIDRLSLIVQDCLPTAIVIDSLTEAEDFIIAQSKPGAPLIINVSHISQVPKTNPIPIQAKADDLAVVLYSSGSTGVPKGVELSHANFSYYSDAAPIEWDMREGQEVFLHQASYMFDASLLQTIFPLGFGSTVLVVGNEARGDPTAIPELVARENITILGATPTEYLTWARHWDAELLRKSPWRVALTWGEPMSKRQLREFQRLAKPNLKLIDAYGPVETTISIGQGQVPWNKIVIDDDRPGNPRFPLTVMPNVSIRIVDEALNTVPTGVVGEIIIGGAGVGKGYLKNDEGTVAKFIPDEYNRPWPTAYRTGDRGWLEQDGRLVLQGRIEGSTQVKLAGIRIDLRDVEAVITQVHHQQYMRPAIVVEVNQLPTNSAGKLDRRTVDGWPLPDSAGADTLKLDTKGELTQLETTLSLLWVEALPQALTPSHQDLDRSITVESDFFHLGGSSLALINLQGLIKERLGQSVPIFRLFQASTLGAMATLLEQGSSDNLHDGDYTQLTPAPINWTDEVALPSDLLNSVVVNGKSRLSPRGTPSVVALTGSTGFIGREILRQLLDDNHVSKVYSLAVRKKPAEVVAEFPDLFSHPKVIIKEGDLGLPRLGLSEAEASSIFGLSDSSSSESPAPIEAIIHIGADVSFLKTYKSLRLTNVASTRELVRLAAPRQLPFHFVSSAAVARLAATAAGRDSFGPQSAAPYYPPPPGAETADGYAVAKLVSELFLENAAQTLGLPVYIHRPSSVTGEGASELDLMANMARYTAAIRAVPDTRGWNGGFDFIGVGSVARDIVHVVLQSHGGNGQGNKVHYHYQSGETVIDSDQILQSATSGGGPPPEVLSFDVWVQRAEDAGLNPLLGLYLRRAAKGGLLLPRLLKE</sequence>
<dbReference type="SMART" id="SM00825">
    <property type="entry name" value="PKS_KS"/>
    <property type="match status" value="1"/>
</dbReference>
<dbReference type="SUPFAM" id="SSF55048">
    <property type="entry name" value="Probable ACP-binding domain of malonyl-CoA ACP transacylase"/>
    <property type="match status" value="1"/>
</dbReference>
<dbReference type="GO" id="GO:0016874">
    <property type="term" value="F:ligase activity"/>
    <property type="evidence" value="ECO:0007669"/>
    <property type="project" value="UniProtKB-KW"/>
</dbReference>
<dbReference type="Gene3D" id="3.30.559.30">
    <property type="entry name" value="Nonribosomal peptide synthetase, condensation domain"/>
    <property type="match status" value="1"/>
</dbReference>
<dbReference type="InterPro" id="IPR000873">
    <property type="entry name" value="AMP-dep_synth/lig_dom"/>
</dbReference>
<dbReference type="OrthoDB" id="329835at2759"/>
<keyword evidence="5" id="KW-0808">Transferase</keyword>
<evidence type="ECO:0000313" key="14">
    <source>
        <dbReference type="EMBL" id="EOO03337.1"/>
    </source>
</evidence>
<dbReference type="InterPro" id="IPR029063">
    <property type="entry name" value="SAM-dependent_MTases_sf"/>
</dbReference>
<feature type="region of interest" description="C-terminal hotdog fold" evidence="9">
    <location>
        <begin position="1030"/>
        <end position="1188"/>
    </location>
</feature>
<dbReference type="InterPro" id="IPR042104">
    <property type="entry name" value="PKS_dehydratase_sf"/>
</dbReference>
<name>R8BVF8_PHAM7</name>
<dbReference type="InterPro" id="IPR049552">
    <property type="entry name" value="PKS_DH_N"/>
</dbReference>
<dbReference type="eggNOG" id="KOG1202">
    <property type="taxonomic scope" value="Eukaryota"/>
</dbReference>
<evidence type="ECO:0000256" key="5">
    <source>
        <dbReference type="ARBA" id="ARBA00022679"/>
    </source>
</evidence>
<dbReference type="InterPro" id="IPR014031">
    <property type="entry name" value="Ketoacyl_synth_C"/>
</dbReference>
<dbReference type="InterPro" id="IPR014043">
    <property type="entry name" value="Acyl_transferase_dom"/>
</dbReference>
<dbReference type="Proteomes" id="UP000014074">
    <property type="component" value="Unassembled WGS sequence"/>
</dbReference>
<keyword evidence="4" id="KW-0489">Methyltransferase</keyword>
<dbReference type="Pfam" id="PF08659">
    <property type="entry name" value="KR"/>
    <property type="match status" value="1"/>
</dbReference>
<dbReference type="InterPro" id="IPR049551">
    <property type="entry name" value="PKS_DH_C"/>
</dbReference>
<dbReference type="RefSeq" id="XP_007911967.1">
    <property type="nucleotide sequence ID" value="XM_007913776.1"/>
</dbReference>
<dbReference type="InterPro" id="IPR013968">
    <property type="entry name" value="PKS_KR"/>
</dbReference>
<dbReference type="Gene3D" id="1.10.1200.10">
    <property type="entry name" value="ACP-like"/>
    <property type="match status" value="2"/>
</dbReference>
<dbReference type="CDD" id="cd19532">
    <property type="entry name" value="C_PKS-NRPS"/>
    <property type="match status" value="1"/>
</dbReference>
<dbReference type="InterPro" id="IPR013120">
    <property type="entry name" value="FAR_NAD-bd"/>
</dbReference>
<dbReference type="InterPro" id="IPR023213">
    <property type="entry name" value="CAT-like_dom_sf"/>
</dbReference>
<evidence type="ECO:0000256" key="9">
    <source>
        <dbReference type="PROSITE-ProRule" id="PRU01363"/>
    </source>
</evidence>
<evidence type="ECO:0000256" key="10">
    <source>
        <dbReference type="SAM" id="MobiDB-lite"/>
    </source>
</evidence>
<dbReference type="Pfam" id="PF00550">
    <property type="entry name" value="PP-binding"/>
    <property type="match status" value="2"/>
</dbReference>
<gene>
    <name evidence="14" type="ORF">UCRPA7_1189</name>
</gene>
<dbReference type="SUPFAM" id="SSF56801">
    <property type="entry name" value="Acetyl-CoA synthetase-like"/>
    <property type="match status" value="1"/>
</dbReference>
<dbReference type="InterPro" id="IPR016039">
    <property type="entry name" value="Thiolase-like"/>
</dbReference>
<dbReference type="Pfam" id="PF21089">
    <property type="entry name" value="PKS_DH_N"/>
    <property type="match status" value="1"/>
</dbReference>
<dbReference type="GO" id="GO:0006633">
    <property type="term" value="P:fatty acid biosynthetic process"/>
    <property type="evidence" value="ECO:0007669"/>
    <property type="project" value="InterPro"/>
</dbReference>
<dbReference type="InterPro" id="IPR020807">
    <property type="entry name" value="PKS_DH"/>
</dbReference>
<dbReference type="Gene3D" id="3.10.129.110">
    <property type="entry name" value="Polyketide synthase dehydratase"/>
    <property type="match status" value="1"/>
</dbReference>
<dbReference type="SMART" id="SM00826">
    <property type="entry name" value="PKS_DH"/>
    <property type="match status" value="1"/>
</dbReference>
<dbReference type="InterPro" id="IPR014030">
    <property type="entry name" value="Ketoacyl_synth_N"/>
</dbReference>
<dbReference type="Pfam" id="PF00501">
    <property type="entry name" value="AMP-binding"/>
    <property type="match status" value="1"/>
</dbReference>
<evidence type="ECO:0000259" key="11">
    <source>
        <dbReference type="PROSITE" id="PS50075"/>
    </source>
</evidence>
<evidence type="ECO:0000313" key="15">
    <source>
        <dbReference type="Proteomes" id="UP000014074"/>
    </source>
</evidence>
<dbReference type="KEGG" id="tmn:UCRPA7_1189"/>
<dbReference type="Pfam" id="PF00109">
    <property type="entry name" value="ketoacyl-synt"/>
    <property type="match status" value="1"/>
</dbReference>
<feature type="region of interest" description="N-terminal hotdog fold" evidence="9">
    <location>
        <begin position="879"/>
        <end position="1015"/>
    </location>
</feature>
<feature type="domain" description="Carrier" evidence="11">
    <location>
        <begin position="2368"/>
        <end position="2446"/>
    </location>
</feature>
<evidence type="ECO:0000256" key="8">
    <source>
        <dbReference type="ARBA" id="ARBA00023268"/>
    </source>
</evidence>
<dbReference type="GO" id="GO:0004315">
    <property type="term" value="F:3-oxoacyl-[acyl-carrier-protein] synthase activity"/>
    <property type="evidence" value="ECO:0007669"/>
    <property type="project" value="InterPro"/>
</dbReference>
<feature type="domain" description="PKS/mFAS DH" evidence="13">
    <location>
        <begin position="879"/>
        <end position="1188"/>
    </location>
</feature>
<dbReference type="PROSITE" id="PS50075">
    <property type="entry name" value="CARRIER"/>
    <property type="match status" value="2"/>
</dbReference>
<dbReference type="PROSITE" id="PS52004">
    <property type="entry name" value="KS3_2"/>
    <property type="match status" value="1"/>
</dbReference>
<dbReference type="SUPFAM" id="SSF52151">
    <property type="entry name" value="FabD/lysophospholipase-like"/>
    <property type="match status" value="1"/>
</dbReference>
<dbReference type="Gene3D" id="3.40.50.12780">
    <property type="entry name" value="N-terminal domain of ligase-like"/>
    <property type="match status" value="1"/>
</dbReference>
<dbReference type="SMART" id="SM00822">
    <property type="entry name" value="PKS_KR"/>
    <property type="match status" value="1"/>
</dbReference>
<keyword evidence="3" id="KW-0436">Ligase</keyword>
<keyword evidence="7" id="KW-0560">Oxidoreductase</keyword>
<dbReference type="SUPFAM" id="SSF51735">
    <property type="entry name" value="NAD(P)-binding Rossmann-fold domains"/>
    <property type="match status" value="2"/>
</dbReference>
<dbReference type="GO" id="GO:0016491">
    <property type="term" value="F:oxidoreductase activity"/>
    <property type="evidence" value="ECO:0007669"/>
    <property type="project" value="UniProtKB-KW"/>
</dbReference>
<dbReference type="InterPro" id="IPR057326">
    <property type="entry name" value="KR_dom"/>
</dbReference>
<reference evidence="15" key="1">
    <citation type="journal article" date="2013" name="Genome Announc.">
        <title>Draft genome sequence of the ascomycete Phaeoacremonium aleophilum strain UCR-PA7, a causal agent of the esca disease complex in grapevines.</title>
        <authorList>
            <person name="Blanco-Ulate B."/>
            <person name="Rolshausen P."/>
            <person name="Cantu D."/>
        </authorList>
    </citation>
    <scope>NUCLEOTIDE SEQUENCE [LARGE SCALE GENOMIC DNA]</scope>
    <source>
        <strain evidence="15">UCR-PA7</strain>
    </source>
</reference>
<feature type="active site" description="Proton acceptor; for dehydratase activity" evidence="9">
    <location>
        <position position="913"/>
    </location>
</feature>
<dbReference type="InterPro" id="IPR042099">
    <property type="entry name" value="ANL_N_sf"/>
</dbReference>
<evidence type="ECO:0000256" key="1">
    <source>
        <dbReference type="ARBA" id="ARBA00022450"/>
    </source>
</evidence>
<feature type="compositionally biased region" description="Low complexity" evidence="10">
    <location>
        <begin position="2485"/>
        <end position="2494"/>
    </location>
</feature>
<accession>R8BVF8</accession>
<dbReference type="eggNOG" id="KOG1178">
    <property type="taxonomic scope" value="Eukaryota"/>
</dbReference>
<dbReference type="PROSITE" id="PS00606">
    <property type="entry name" value="KS3_1"/>
    <property type="match status" value="1"/>
</dbReference>
<dbReference type="SMR" id="R8BVF8"/>
<dbReference type="PROSITE" id="PS00012">
    <property type="entry name" value="PHOSPHOPANTETHEINE"/>
    <property type="match status" value="1"/>
</dbReference>
<dbReference type="CDD" id="cd00833">
    <property type="entry name" value="PKS"/>
    <property type="match status" value="1"/>
</dbReference>
<dbReference type="Gene3D" id="3.40.50.720">
    <property type="entry name" value="NAD(P)-binding Rossmann-like Domain"/>
    <property type="match status" value="3"/>
</dbReference>
<evidence type="ECO:0000256" key="6">
    <source>
        <dbReference type="ARBA" id="ARBA00022737"/>
    </source>
</evidence>
<dbReference type="InterPro" id="IPR001227">
    <property type="entry name" value="Ac_transferase_dom_sf"/>
</dbReference>
<dbReference type="InterPro" id="IPR050091">
    <property type="entry name" value="PKS_NRPS_Biosynth_Enz"/>
</dbReference>
<dbReference type="InterPro" id="IPR001242">
    <property type="entry name" value="Condensation_dom"/>
</dbReference>
<dbReference type="Pfam" id="PF14765">
    <property type="entry name" value="PS-DH"/>
    <property type="match status" value="1"/>
</dbReference>
<dbReference type="InterPro" id="IPR032821">
    <property type="entry name" value="PKS_assoc"/>
</dbReference>
<dbReference type="Pfam" id="PF07993">
    <property type="entry name" value="NAD_binding_4"/>
    <property type="match status" value="1"/>
</dbReference>
<dbReference type="SUPFAM" id="SSF53335">
    <property type="entry name" value="S-adenosyl-L-methionine-dependent methyltransferases"/>
    <property type="match status" value="1"/>
</dbReference>
<dbReference type="PANTHER" id="PTHR43775:SF20">
    <property type="entry name" value="HYBRID PKS-NRPS SYNTHETASE APDA"/>
    <property type="match status" value="1"/>
</dbReference>
<dbReference type="Pfam" id="PF00698">
    <property type="entry name" value="Acyl_transf_1"/>
    <property type="match status" value="1"/>
</dbReference>
<dbReference type="InterPro" id="IPR036736">
    <property type="entry name" value="ACP-like_sf"/>
</dbReference>
<dbReference type="InterPro" id="IPR006162">
    <property type="entry name" value="Ppantetheine_attach_site"/>
</dbReference>
<evidence type="ECO:0000256" key="2">
    <source>
        <dbReference type="ARBA" id="ARBA00022553"/>
    </source>
</evidence>
<dbReference type="Pfam" id="PF02801">
    <property type="entry name" value="Ketoacyl-synt_C"/>
    <property type="match status" value="1"/>
</dbReference>
<feature type="domain" description="Ketosynthase family 3 (KS3)" evidence="12">
    <location>
        <begin position="11"/>
        <end position="409"/>
    </location>
</feature>
<keyword evidence="6" id="KW-0677">Repeat</keyword>
<keyword evidence="2" id="KW-0597">Phosphoprotein</keyword>
<dbReference type="InterPro" id="IPR049900">
    <property type="entry name" value="PKS_mFAS_DH"/>
</dbReference>
<keyword evidence="8" id="KW-0511">Multifunctional enzyme</keyword>
<dbReference type="SMART" id="SM00827">
    <property type="entry name" value="PKS_AT"/>
    <property type="match status" value="1"/>
</dbReference>
<dbReference type="InterPro" id="IPR016036">
    <property type="entry name" value="Malonyl_transacylase_ACP-bd"/>
</dbReference>
<dbReference type="InterPro" id="IPR009081">
    <property type="entry name" value="PP-bd_ACP"/>
</dbReference>
<dbReference type="SMART" id="SM00823">
    <property type="entry name" value="PKS_PP"/>
    <property type="match status" value="2"/>
</dbReference>
<dbReference type="GO" id="GO:0008168">
    <property type="term" value="F:methyltransferase activity"/>
    <property type="evidence" value="ECO:0007669"/>
    <property type="project" value="UniProtKB-KW"/>
</dbReference>
<dbReference type="Pfam" id="PF08242">
    <property type="entry name" value="Methyltransf_12"/>
    <property type="match status" value="1"/>
</dbReference>
<feature type="region of interest" description="Disordered" evidence="10">
    <location>
        <begin position="2450"/>
        <end position="2532"/>
    </location>
</feature>
<evidence type="ECO:0000256" key="3">
    <source>
        <dbReference type="ARBA" id="ARBA00022598"/>
    </source>
</evidence>
<keyword evidence="15" id="KW-1185">Reference proteome</keyword>
<dbReference type="Gene3D" id="3.40.366.10">
    <property type="entry name" value="Malonyl-Coenzyme A Acyl Carrier Protein, domain 2"/>
    <property type="match status" value="1"/>
</dbReference>
<dbReference type="PROSITE" id="PS52019">
    <property type="entry name" value="PKS_MFAS_DH"/>
    <property type="match status" value="1"/>
</dbReference>
<dbReference type="Pfam" id="PF00668">
    <property type="entry name" value="Condensation"/>
    <property type="match status" value="1"/>
</dbReference>
<dbReference type="GO" id="GO:0004312">
    <property type="term" value="F:fatty acid synthase activity"/>
    <property type="evidence" value="ECO:0007669"/>
    <property type="project" value="TreeGrafter"/>
</dbReference>
<dbReference type="HOGENOM" id="CLU_000022_37_5_1"/>
<dbReference type="Gene3D" id="3.30.559.10">
    <property type="entry name" value="Chloramphenicol acetyltransferase-like domain"/>
    <property type="match status" value="1"/>
</dbReference>
<dbReference type="GO" id="GO:0031177">
    <property type="term" value="F:phosphopantetheine binding"/>
    <property type="evidence" value="ECO:0007669"/>
    <property type="project" value="InterPro"/>
</dbReference>
<protein>
    <submittedName>
        <fullName evidence="14">Putative polyketide synthase peptide synthetase protein</fullName>
    </submittedName>
</protein>
<proteinExistence type="predicted"/>
<dbReference type="InterPro" id="IPR016035">
    <property type="entry name" value="Acyl_Trfase/lysoPLipase"/>
</dbReference>
<dbReference type="GeneID" id="19321315"/>
<evidence type="ECO:0000256" key="7">
    <source>
        <dbReference type="ARBA" id="ARBA00023002"/>
    </source>
</evidence>
<feature type="active site" description="Proton donor; for dehydratase activity" evidence="9">
    <location>
        <position position="1094"/>
    </location>
</feature>
<dbReference type="Gene3D" id="3.40.47.10">
    <property type="match status" value="2"/>
</dbReference>
<dbReference type="InterPro" id="IPR020845">
    <property type="entry name" value="AMP-binding_CS"/>
</dbReference>
<dbReference type="SUPFAM" id="SSF47336">
    <property type="entry name" value="ACP-like"/>
    <property type="match status" value="2"/>
</dbReference>
<feature type="domain" description="Carrier" evidence="11">
    <location>
        <begin position="3498"/>
        <end position="3580"/>
    </location>
</feature>
<dbReference type="Gene3D" id="3.40.50.150">
    <property type="entry name" value="Vaccinia Virus protein VP39"/>
    <property type="match status" value="1"/>
</dbReference>
<dbReference type="InterPro" id="IPR020841">
    <property type="entry name" value="PKS_Beta-ketoAc_synthase_dom"/>
</dbReference>
<feature type="compositionally biased region" description="Low complexity" evidence="10">
    <location>
        <begin position="2502"/>
        <end position="2521"/>
    </location>
</feature>